<evidence type="ECO:0000256" key="2">
    <source>
        <dbReference type="ARBA" id="ARBA00022527"/>
    </source>
</evidence>
<dbReference type="Pfam" id="PF00498">
    <property type="entry name" value="FHA"/>
    <property type="match status" value="1"/>
</dbReference>
<dbReference type="AlphaFoldDB" id="A0A8H6TFS2"/>
<dbReference type="InterPro" id="IPR030616">
    <property type="entry name" value="Aur-like"/>
</dbReference>
<comment type="similarity">
    <text evidence="1">Belongs to the protein kinase superfamily. CAMK Ser/Thr protein kinase family. CHEK2 subfamily.</text>
</comment>
<dbReference type="InterPro" id="IPR011009">
    <property type="entry name" value="Kinase-like_dom_sf"/>
</dbReference>
<feature type="binding site" evidence="8">
    <location>
        <begin position="291"/>
        <end position="292"/>
    </location>
    <ligand>
        <name>ATP</name>
        <dbReference type="ChEBI" id="CHEBI:30616"/>
    </ligand>
</feature>
<dbReference type="GeneID" id="59340566"/>
<feature type="compositionally biased region" description="Polar residues" evidence="11">
    <location>
        <begin position="10"/>
        <end position="23"/>
    </location>
</feature>
<dbReference type="InterPro" id="IPR000253">
    <property type="entry name" value="FHA_dom"/>
</dbReference>
<dbReference type="Proteomes" id="UP000636479">
    <property type="component" value="Unassembled WGS sequence"/>
</dbReference>
<evidence type="ECO:0000313" key="14">
    <source>
        <dbReference type="EMBL" id="KAF7315937.1"/>
    </source>
</evidence>
<dbReference type="OrthoDB" id="10252171at2759"/>
<keyword evidence="4 8" id="KW-0547">Nucleotide-binding</keyword>
<dbReference type="FunFam" id="3.30.200.20:FF:000042">
    <property type="entry name" value="Aurora kinase A"/>
    <property type="match status" value="1"/>
</dbReference>
<feature type="binding site" evidence="8">
    <location>
        <position position="307"/>
    </location>
    <ligand>
        <name>ATP</name>
        <dbReference type="ChEBI" id="CHEBI:30616"/>
    </ligand>
</feature>
<dbReference type="RefSeq" id="XP_037225960.1">
    <property type="nucleotide sequence ID" value="XM_037358050.1"/>
</dbReference>
<gene>
    <name evidence="14" type="ORF">MIND_00110500</name>
</gene>
<dbReference type="InterPro" id="IPR017441">
    <property type="entry name" value="Protein_kinase_ATP_BS"/>
</dbReference>
<dbReference type="InterPro" id="IPR000719">
    <property type="entry name" value="Prot_kinase_dom"/>
</dbReference>
<dbReference type="Pfam" id="PF00069">
    <property type="entry name" value="Pkinase"/>
    <property type="match status" value="1"/>
</dbReference>
<accession>A0A8H6TFS2</accession>
<evidence type="ECO:0000259" key="13">
    <source>
        <dbReference type="PROSITE" id="PS50011"/>
    </source>
</evidence>
<dbReference type="PROSITE" id="PS00107">
    <property type="entry name" value="PROTEIN_KINASE_ATP"/>
    <property type="match status" value="1"/>
</dbReference>
<dbReference type="SMART" id="SM00240">
    <property type="entry name" value="FHA"/>
    <property type="match status" value="1"/>
</dbReference>
<evidence type="ECO:0000256" key="5">
    <source>
        <dbReference type="ARBA" id="ARBA00022777"/>
    </source>
</evidence>
<dbReference type="PROSITE" id="PS50006">
    <property type="entry name" value="FHA_DOMAIN"/>
    <property type="match status" value="1"/>
</dbReference>
<feature type="cross-link" description="Glycyl lysine isopeptide (Lys-Gly) (interchain with G-Cter in SUMO2)" evidence="9">
    <location>
        <position position="289"/>
    </location>
</feature>
<name>A0A8H6TFS2_9AGAR</name>
<keyword evidence="15" id="KW-1185">Reference proteome</keyword>
<feature type="binding site" evidence="8 10">
    <location>
        <position position="188"/>
    </location>
    <ligand>
        <name>ATP</name>
        <dbReference type="ChEBI" id="CHEBI:30616"/>
    </ligand>
</feature>
<feature type="compositionally biased region" description="Polar residues" evidence="11">
    <location>
        <begin position="586"/>
        <end position="604"/>
    </location>
</feature>
<evidence type="ECO:0000256" key="7">
    <source>
        <dbReference type="PIRSR" id="PIRSR630616-1"/>
    </source>
</evidence>
<feature type="compositionally biased region" description="Basic residues" evidence="11">
    <location>
        <begin position="689"/>
        <end position="704"/>
    </location>
</feature>
<organism evidence="14 15">
    <name type="scientific">Mycena indigotica</name>
    <dbReference type="NCBI Taxonomy" id="2126181"/>
    <lineage>
        <taxon>Eukaryota</taxon>
        <taxon>Fungi</taxon>
        <taxon>Dikarya</taxon>
        <taxon>Basidiomycota</taxon>
        <taxon>Agaricomycotina</taxon>
        <taxon>Agaricomycetes</taxon>
        <taxon>Agaricomycetidae</taxon>
        <taxon>Agaricales</taxon>
        <taxon>Marasmiineae</taxon>
        <taxon>Mycenaceae</taxon>
        <taxon>Mycena</taxon>
    </lineage>
</organism>
<dbReference type="PANTHER" id="PTHR24350">
    <property type="entry name" value="SERINE/THREONINE-PROTEIN KINASE IAL-RELATED"/>
    <property type="match status" value="1"/>
</dbReference>
<evidence type="ECO:0000256" key="1">
    <source>
        <dbReference type="ARBA" id="ARBA00005575"/>
    </source>
</evidence>
<dbReference type="SMART" id="SM00220">
    <property type="entry name" value="S_TKc"/>
    <property type="match status" value="1"/>
</dbReference>
<feature type="compositionally biased region" description="Basic and acidic residues" evidence="11">
    <location>
        <begin position="525"/>
        <end position="535"/>
    </location>
</feature>
<dbReference type="EMBL" id="JACAZF010000001">
    <property type="protein sequence ID" value="KAF7315937.1"/>
    <property type="molecule type" value="Genomic_DNA"/>
</dbReference>
<feature type="active site" description="Proton acceptor" evidence="7">
    <location>
        <position position="287"/>
    </location>
</feature>
<feature type="domain" description="Protein kinase" evidence="13">
    <location>
        <begin position="159"/>
        <end position="450"/>
    </location>
</feature>
<feature type="compositionally biased region" description="Low complexity" evidence="11">
    <location>
        <begin position="605"/>
        <end position="617"/>
    </location>
</feature>
<feature type="region of interest" description="Disordered" evidence="11">
    <location>
        <begin position="1"/>
        <end position="32"/>
    </location>
</feature>
<dbReference type="GO" id="GO:0005524">
    <property type="term" value="F:ATP binding"/>
    <property type="evidence" value="ECO:0007669"/>
    <property type="project" value="UniProtKB-UniRule"/>
</dbReference>
<keyword evidence="3" id="KW-0808">Transferase</keyword>
<feature type="domain" description="FHA" evidence="12">
    <location>
        <begin position="60"/>
        <end position="108"/>
    </location>
</feature>
<dbReference type="PROSITE" id="PS50011">
    <property type="entry name" value="PROTEIN_KINASE_DOM"/>
    <property type="match status" value="1"/>
</dbReference>
<feature type="region of interest" description="Disordered" evidence="11">
    <location>
        <begin position="525"/>
        <end position="557"/>
    </location>
</feature>
<dbReference type="PROSITE" id="PS00108">
    <property type="entry name" value="PROTEIN_KINASE_ST"/>
    <property type="match status" value="1"/>
</dbReference>
<dbReference type="SUPFAM" id="SSF49879">
    <property type="entry name" value="SMAD/FHA domain"/>
    <property type="match status" value="1"/>
</dbReference>
<evidence type="ECO:0000256" key="3">
    <source>
        <dbReference type="ARBA" id="ARBA00022679"/>
    </source>
</evidence>
<evidence type="ECO:0000256" key="10">
    <source>
        <dbReference type="PROSITE-ProRule" id="PRU10141"/>
    </source>
</evidence>
<evidence type="ECO:0000313" key="15">
    <source>
        <dbReference type="Proteomes" id="UP000636479"/>
    </source>
</evidence>
<keyword evidence="6 8" id="KW-0067">ATP-binding</keyword>
<dbReference type="Gene3D" id="2.60.200.20">
    <property type="match status" value="1"/>
</dbReference>
<comment type="caution">
    <text evidence="14">The sequence shown here is derived from an EMBL/GenBank/DDBJ whole genome shotgun (WGS) entry which is preliminary data.</text>
</comment>
<evidence type="ECO:0000256" key="11">
    <source>
        <dbReference type="SAM" id="MobiDB-lite"/>
    </source>
</evidence>
<keyword evidence="2" id="KW-0723">Serine/threonine-protein kinase</keyword>
<keyword evidence="5 14" id="KW-0418">Kinase</keyword>
<proteinExistence type="inferred from homology"/>
<evidence type="ECO:0000256" key="9">
    <source>
        <dbReference type="PIRSR" id="PIRSR630616-3"/>
    </source>
</evidence>
<evidence type="ECO:0000256" key="4">
    <source>
        <dbReference type="ARBA" id="ARBA00022741"/>
    </source>
</evidence>
<dbReference type="InterPro" id="IPR008271">
    <property type="entry name" value="Ser/Thr_kinase_AS"/>
</dbReference>
<evidence type="ECO:0000256" key="6">
    <source>
        <dbReference type="ARBA" id="ARBA00022840"/>
    </source>
</evidence>
<protein>
    <submittedName>
        <fullName evidence="14">Pkinase-domain-containing protein</fullName>
    </submittedName>
</protein>
<sequence length="725" mass="80469">MSDDQAQFEDLQQTQPDEPTQPSEVDPSTVEPTDELWGYLHPCASHRLKRIDFFKSQPEVSIGRNNSNMVILPGFKISNFHADLKWNQQDAGLSEVTIMDKSSNGTYVCKGQKRILKDGNEIAFGVAHLTTEEEGLYDYRYVFRDFVSGSAKRALYTYYDLSHQLGKGSFATVYRALHRASGQWVAVKVIHETKRQGSTAAANSITMFSREIKIMENLQHPNICMLREVFWNTNGSIDLVLELVEGGDLLDFILGHNGLTEPMSQHITYQLCQALAHIHSKGITHRDLKPENVLLTKENPPVVKVADFGLAKIVDSMTMLRTMCGTPSYLAPEVVTQQNHSGYDSLVDSWSVGVIVFCMQVPFVLFLIRAYPDIRITNTTPFIENSVGDLRTKIAERTIDWTQLDNQCWTDHNENTVYLSVLAKDFIRQLLEFDPQDRLQLSDALRHPWFHGFRFYYADKIKYPPSDEPDMTNQTSSGGLSRDVSMQSVTTTFSFSGHSETDSVSQGLQDLRLFTQRAINRSEPEKEANGFHDHVLNSNGNTPPPTDTPLPTLHKNGLNRRSDVLRHAKVVGSQLLEPSWEMVEFANSQSSQNGHGAPSKTPSLTATGKAAASTSKTPRPSSSNGKGPNKRVHSELTPLPEESGLTNGYTANSSPLSSPGPDSDDEEVVQQPVKKRGRGSSGATPTIARTKRGSAKPASSRKGKGSAGEETPLRRSTRSTVASKR</sequence>
<dbReference type="InterPro" id="IPR008984">
    <property type="entry name" value="SMAD_FHA_dom_sf"/>
</dbReference>
<dbReference type="GO" id="GO:0004674">
    <property type="term" value="F:protein serine/threonine kinase activity"/>
    <property type="evidence" value="ECO:0007669"/>
    <property type="project" value="UniProtKB-KW"/>
</dbReference>
<evidence type="ECO:0000256" key="8">
    <source>
        <dbReference type="PIRSR" id="PIRSR630616-2"/>
    </source>
</evidence>
<dbReference type="SUPFAM" id="SSF56112">
    <property type="entry name" value="Protein kinase-like (PK-like)"/>
    <property type="match status" value="1"/>
</dbReference>
<dbReference type="FunFam" id="1.10.510.10:FF:000571">
    <property type="entry name" value="Maternal embryonic leucine zipper kinase"/>
    <property type="match status" value="1"/>
</dbReference>
<dbReference type="CDD" id="cd05117">
    <property type="entry name" value="STKc_CAMK"/>
    <property type="match status" value="1"/>
</dbReference>
<feature type="region of interest" description="Disordered" evidence="11">
    <location>
        <begin position="586"/>
        <end position="725"/>
    </location>
</feature>
<reference evidence="14" key="1">
    <citation type="submission" date="2020-05" db="EMBL/GenBank/DDBJ databases">
        <title>Mycena genomes resolve the evolution of fungal bioluminescence.</title>
        <authorList>
            <person name="Tsai I.J."/>
        </authorList>
    </citation>
    <scope>NUCLEOTIDE SEQUENCE</scope>
    <source>
        <strain evidence="14">171206Taipei</strain>
    </source>
</reference>
<evidence type="ECO:0000259" key="12">
    <source>
        <dbReference type="PROSITE" id="PS50006"/>
    </source>
</evidence>
<dbReference type="Gene3D" id="1.10.510.10">
    <property type="entry name" value="Transferase(Phosphotransferase) domain 1"/>
    <property type="match status" value="1"/>
</dbReference>